<evidence type="ECO:0000256" key="5">
    <source>
        <dbReference type="SAM" id="MobiDB-lite"/>
    </source>
</evidence>
<keyword evidence="3" id="KW-0804">Transcription</keyword>
<evidence type="ECO:0000256" key="3">
    <source>
        <dbReference type="ARBA" id="ARBA00023163"/>
    </source>
</evidence>
<keyword evidence="9" id="KW-1185">Reference proteome</keyword>
<proteinExistence type="predicted"/>
<dbReference type="PROSITE" id="PS50977">
    <property type="entry name" value="HTH_TETR_2"/>
    <property type="match status" value="1"/>
</dbReference>
<dbReference type="Gene3D" id="1.10.10.60">
    <property type="entry name" value="Homeodomain-like"/>
    <property type="match status" value="1"/>
</dbReference>
<accession>A0ABU5H0E3</accession>
<sequence>MKRAEQKTETRRLILEVAKRHFEARGFVDTNIREVAREAGVATGTVLLHFRDKEDLLHAALFEDLEREIEEALGTVPEGTLEERLAHLTRRMFGFYADRPALSRTLLKESLLASPPWAERFAAQVAKVHQRITALADEAAREGELASDASTALLGVAYFSFYYFALIAWVQGGHPDPAALVGRLMRQHLDGLRPAPAPRTRSPQRPTQRKSP</sequence>
<evidence type="ECO:0000256" key="6">
    <source>
        <dbReference type="SAM" id="Phobius"/>
    </source>
</evidence>
<dbReference type="InterPro" id="IPR050109">
    <property type="entry name" value="HTH-type_TetR-like_transc_reg"/>
</dbReference>
<evidence type="ECO:0000259" key="7">
    <source>
        <dbReference type="PROSITE" id="PS50977"/>
    </source>
</evidence>
<keyword evidence="2 4" id="KW-0238">DNA-binding</keyword>
<dbReference type="PRINTS" id="PR00455">
    <property type="entry name" value="HTHTETR"/>
</dbReference>
<dbReference type="EMBL" id="JAXIVS010000003">
    <property type="protein sequence ID" value="MDY7226926.1"/>
    <property type="molecule type" value="Genomic_DNA"/>
</dbReference>
<dbReference type="Pfam" id="PF00440">
    <property type="entry name" value="TetR_N"/>
    <property type="match status" value="1"/>
</dbReference>
<keyword evidence="6" id="KW-0472">Membrane</keyword>
<dbReference type="RefSeq" id="WP_321545647.1">
    <property type="nucleotide sequence ID" value="NZ_JAXIVS010000003.1"/>
</dbReference>
<dbReference type="PANTHER" id="PTHR30055">
    <property type="entry name" value="HTH-TYPE TRANSCRIPTIONAL REGULATOR RUTR"/>
    <property type="match status" value="1"/>
</dbReference>
<evidence type="ECO:0000256" key="2">
    <source>
        <dbReference type="ARBA" id="ARBA00023125"/>
    </source>
</evidence>
<feature type="DNA-binding region" description="H-T-H motif" evidence="4">
    <location>
        <begin position="31"/>
        <end position="50"/>
    </location>
</feature>
<dbReference type="Proteomes" id="UP001291309">
    <property type="component" value="Unassembled WGS sequence"/>
</dbReference>
<keyword evidence="6" id="KW-0812">Transmembrane</keyword>
<dbReference type="PANTHER" id="PTHR30055:SF234">
    <property type="entry name" value="HTH-TYPE TRANSCRIPTIONAL REGULATOR BETI"/>
    <property type="match status" value="1"/>
</dbReference>
<dbReference type="SUPFAM" id="SSF46689">
    <property type="entry name" value="Homeodomain-like"/>
    <property type="match status" value="1"/>
</dbReference>
<reference evidence="8 9" key="1">
    <citation type="submission" date="2023-12" db="EMBL/GenBank/DDBJ databases">
        <title>the genome sequence of Hyalangium sp. s54d21.</title>
        <authorList>
            <person name="Zhang X."/>
        </authorList>
    </citation>
    <scope>NUCLEOTIDE SEQUENCE [LARGE SCALE GENOMIC DNA]</scope>
    <source>
        <strain evidence="9">s54d21</strain>
    </source>
</reference>
<keyword evidence="1" id="KW-0805">Transcription regulation</keyword>
<evidence type="ECO:0000313" key="8">
    <source>
        <dbReference type="EMBL" id="MDY7226926.1"/>
    </source>
</evidence>
<dbReference type="SUPFAM" id="SSF48498">
    <property type="entry name" value="Tetracyclin repressor-like, C-terminal domain"/>
    <property type="match status" value="1"/>
</dbReference>
<name>A0ABU5H0E3_9BACT</name>
<evidence type="ECO:0000256" key="1">
    <source>
        <dbReference type="ARBA" id="ARBA00023015"/>
    </source>
</evidence>
<comment type="caution">
    <text evidence="8">The sequence shown here is derived from an EMBL/GenBank/DDBJ whole genome shotgun (WGS) entry which is preliminary data.</text>
</comment>
<feature type="domain" description="HTH tetR-type" evidence="7">
    <location>
        <begin position="8"/>
        <end position="68"/>
    </location>
</feature>
<protein>
    <submittedName>
        <fullName evidence="8">TetR/AcrR family transcriptional regulator</fullName>
    </submittedName>
</protein>
<feature type="region of interest" description="Disordered" evidence="5">
    <location>
        <begin position="191"/>
        <end position="212"/>
    </location>
</feature>
<evidence type="ECO:0000313" key="9">
    <source>
        <dbReference type="Proteomes" id="UP001291309"/>
    </source>
</evidence>
<dbReference type="InterPro" id="IPR036271">
    <property type="entry name" value="Tet_transcr_reg_TetR-rel_C_sf"/>
</dbReference>
<feature type="transmembrane region" description="Helical" evidence="6">
    <location>
        <begin position="151"/>
        <end position="170"/>
    </location>
</feature>
<keyword evidence="6" id="KW-1133">Transmembrane helix</keyword>
<evidence type="ECO:0000256" key="4">
    <source>
        <dbReference type="PROSITE-ProRule" id="PRU00335"/>
    </source>
</evidence>
<gene>
    <name evidence="8" type="ORF">SYV04_11020</name>
</gene>
<dbReference type="InterPro" id="IPR009057">
    <property type="entry name" value="Homeodomain-like_sf"/>
</dbReference>
<dbReference type="Gene3D" id="1.10.357.10">
    <property type="entry name" value="Tetracycline Repressor, domain 2"/>
    <property type="match status" value="1"/>
</dbReference>
<organism evidence="8 9">
    <name type="scientific">Hyalangium rubrum</name>
    <dbReference type="NCBI Taxonomy" id="3103134"/>
    <lineage>
        <taxon>Bacteria</taxon>
        <taxon>Pseudomonadati</taxon>
        <taxon>Myxococcota</taxon>
        <taxon>Myxococcia</taxon>
        <taxon>Myxococcales</taxon>
        <taxon>Cystobacterineae</taxon>
        <taxon>Archangiaceae</taxon>
        <taxon>Hyalangium</taxon>
    </lineage>
</organism>
<dbReference type="InterPro" id="IPR001647">
    <property type="entry name" value="HTH_TetR"/>
</dbReference>